<dbReference type="InterPro" id="IPR019619">
    <property type="entry name" value="DUF2490"/>
</dbReference>
<proteinExistence type="predicted"/>
<evidence type="ECO:0000313" key="3">
    <source>
        <dbReference type="Proteomes" id="UP001595683"/>
    </source>
</evidence>
<dbReference type="RefSeq" id="WP_191325282.1">
    <property type="nucleotide sequence ID" value="NZ_BMZP01000016.1"/>
</dbReference>
<feature type="chain" id="PRO_5045416478" evidence="1">
    <location>
        <begin position="25"/>
        <end position="234"/>
    </location>
</feature>
<dbReference type="Pfam" id="PF10677">
    <property type="entry name" value="DUF2490"/>
    <property type="match status" value="1"/>
</dbReference>
<organism evidence="2 3">
    <name type="scientific">Novosphingobium pokkalii</name>
    <dbReference type="NCBI Taxonomy" id="1770194"/>
    <lineage>
        <taxon>Bacteria</taxon>
        <taxon>Pseudomonadati</taxon>
        <taxon>Pseudomonadota</taxon>
        <taxon>Alphaproteobacteria</taxon>
        <taxon>Sphingomonadales</taxon>
        <taxon>Sphingomonadaceae</taxon>
        <taxon>Novosphingobium</taxon>
    </lineage>
</organism>
<keyword evidence="3" id="KW-1185">Reference proteome</keyword>
<feature type="signal peptide" evidence="1">
    <location>
        <begin position="1"/>
        <end position="24"/>
    </location>
</feature>
<protein>
    <submittedName>
        <fullName evidence="2">DUF2490 domain-containing protein</fullName>
    </submittedName>
</protein>
<accession>A0ABV7V733</accession>
<gene>
    <name evidence="2" type="ORF">ACFOOT_17565</name>
</gene>
<dbReference type="EMBL" id="JBHRYE010000039">
    <property type="protein sequence ID" value="MFC3673233.1"/>
    <property type="molecule type" value="Genomic_DNA"/>
</dbReference>
<keyword evidence="1" id="KW-0732">Signal</keyword>
<dbReference type="Proteomes" id="UP001595683">
    <property type="component" value="Unassembled WGS sequence"/>
</dbReference>
<evidence type="ECO:0000256" key="1">
    <source>
        <dbReference type="SAM" id="SignalP"/>
    </source>
</evidence>
<name>A0ABV7V733_9SPHN</name>
<comment type="caution">
    <text evidence="2">The sequence shown here is derived from an EMBL/GenBank/DDBJ whole genome shotgun (WGS) entry which is preliminary data.</text>
</comment>
<reference evidence="3" key="1">
    <citation type="journal article" date="2019" name="Int. J. Syst. Evol. Microbiol.">
        <title>The Global Catalogue of Microorganisms (GCM) 10K type strain sequencing project: providing services to taxonomists for standard genome sequencing and annotation.</title>
        <authorList>
            <consortium name="The Broad Institute Genomics Platform"/>
            <consortium name="The Broad Institute Genome Sequencing Center for Infectious Disease"/>
            <person name="Wu L."/>
            <person name="Ma J."/>
        </authorList>
    </citation>
    <scope>NUCLEOTIDE SEQUENCE [LARGE SCALE GENOMIC DNA]</scope>
    <source>
        <strain evidence="3">KCTC 42224</strain>
    </source>
</reference>
<evidence type="ECO:0000313" key="2">
    <source>
        <dbReference type="EMBL" id="MFC3673233.1"/>
    </source>
</evidence>
<sequence length="234" mass="25635">MRRFPVSVLCLGAFLALTAGPLHAAEEDGQVWLAQQSFLNLDQKLVLFTDLQLRLTDDAERAGQAIARGALGVKLDRSTTVWGGYGYIRTDPQGGRVSHEHRVFEQVTWRAFGDGAGNATTRPTLTGRTRLEQRMVEGQGGTGWRLRQLVRLDVPLGKPGTPQAVLWAEPFVGLNRTGWGQKSGFDQLRGFAGLALPVGKGISVEAGYSGQYVSRPAREDRMNHIASLSLIIRR</sequence>